<organism evidence="2 3">
    <name type="scientific">Shimia marina</name>
    <dbReference type="NCBI Taxonomy" id="321267"/>
    <lineage>
        <taxon>Bacteria</taxon>
        <taxon>Pseudomonadati</taxon>
        <taxon>Pseudomonadota</taxon>
        <taxon>Alphaproteobacteria</taxon>
        <taxon>Rhodobacterales</taxon>
        <taxon>Roseobacteraceae</taxon>
    </lineage>
</organism>
<proteinExistence type="predicted"/>
<protein>
    <recommendedName>
        <fullName evidence="4">PEP-CTERM system TPR-repeat lipoprotein</fullName>
    </recommendedName>
</protein>
<dbReference type="AlphaFoldDB" id="A0A0P1ETP0"/>
<dbReference type="STRING" id="321267.SHM7688_03335"/>
<name>A0A0P1ETP0_9RHOB</name>
<feature type="transmembrane region" description="Helical" evidence="1">
    <location>
        <begin position="24"/>
        <end position="43"/>
    </location>
</feature>
<sequence>MTGKRKLTNKSSNLNRSSAGAPNTFLWGAVCVSVLGMGSFLAFSDAIKEVRRPFPEFHNAASVVIADDHVLLPQSATLREVMTPEELDMVGRNHMFSFMDVARQKRVISHSKAVIARYPDYAGAYATAAHSLSSIAIMMSDAGRAQVVLREAHAMLELALERDSEDPWTSSAEAWTAFGAGRLEEAKQISLQAYSAAEGDQCILIFHALILLFLGEFEEVLQVTQPISDVPEQGNPAIYGFAAFELGNYQSALDAFELALNRGVEQNAVRASFLAASYEAVGRHEEATKLVGEIKRRWPTFRPERVHAVFMTGISEDYGKRYLRLFQAAGWRSDT</sequence>
<keyword evidence="1" id="KW-0472">Membrane</keyword>
<evidence type="ECO:0000256" key="1">
    <source>
        <dbReference type="SAM" id="Phobius"/>
    </source>
</evidence>
<reference evidence="2 3" key="1">
    <citation type="submission" date="2015-09" db="EMBL/GenBank/DDBJ databases">
        <authorList>
            <consortium name="Swine Surveillance"/>
        </authorList>
    </citation>
    <scope>NUCLEOTIDE SEQUENCE [LARGE SCALE GENOMIC DNA]</scope>
    <source>
        <strain evidence="2 3">CECT 7688</strain>
    </source>
</reference>
<dbReference type="Proteomes" id="UP000054823">
    <property type="component" value="Unassembled WGS sequence"/>
</dbReference>
<accession>A0A0P1ETP0</accession>
<dbReference type="Gene3D" id="1.25.40.10">
    <property type="entry name" value="Tetratricopeptide repeat domain"/>
    <property type="match status" value="1"/>
</dbReference>
<evidence type="ECO:0000313" key="3">
    <source>
        <dbReference type="Proteomes" id="UP000054823"/>
    </source>
</evidence>
<dbReference type="EMBL" id="CYPW01000032">
    <property type="protein sequence ID" value="CUH53866.1"/>
    <property type="molecule type" value="Genomic_DNA"/>
</dbReference>
<keyword evidence="3" id="KW-1185">Reference proteome</keyword>
<dbReference type="InterPro" id="IPR011990">
    <property type="entry name" value="TPR-like_helical_dom_sf"/>
</dbReference>
<evidence type="ECO:0000313" key="2">
    <source>
        <dbReference type="EMBL" id="CUH53866.1"/>
    </source>
</evidence>
<gene>
    <name evidence="2" type="ORF">SHM7688_03335</name>
</gene>
<dbReference type="SUPFAM" id="SSF48452">
    <property type="entry name" value="TPR-like"/>
    <property type="match status" value="1"/>
</dbReference>
<evidence type="ECO:0008006" key="4">
    <source>
        <dbReference type="Google" id="ProtNLM"/>
    </source>
</evidence>
<keyword evidence="1" id="KW-0812">Transmembrane</keyword>
<keyword evidence="1" id="KW-1133">Transmembrane helix</keyword>